<organism evidence="1 2">
    <name type="scientific">Datura stramonium</name>
    <name type="common">Jimsonweed</name>
    <name type="synonym">Common thornapple</name>
    <dbReference type="NCBI Taxonomy" id="4076"/>
    <lineage>
        <taxon>Eukaryota</taxon>
        <taxon>Viridiplantae</taxon>
        <taxon>Streptophyta</taxon>
        <taxon>Embryophyta</taxon>
        <taxon>Tracheophyta</taxon>
        <taxon>Spermatophyta</taxon>
        <taxon>Magnoliopsida</taxon>
        <taxon>eudicotyledons</taxon>
        <taxon>Gunneridae</taxon>
        <taxon>Pentapetalae</taxon>
        <taxon>asterids</taxon>
        <taxon>lamiids</taxon>
        <taxon>Solanales</taxon>
        <taxon>Solanaceae</taxon>
        <taxon>Solanoideae</taxon>
        <taxon>Datureae</taxon>
        <taxon>Datura</taxon>
    </lineage>
</organism>
<reference evidence="1 2" key="1">
    <citation type="journal article" date="2021" name="BMC Genomics">
        <title>Datura genome reveals duplications of psychoactive alkaloid biosynthetic genes and high mutation rate following tissue culture.</title>
        <authorList>
            <person name="Rajewski A."/>
            <person name="Carter-House D."/>
            <person name="Stajich J."/>
            <person name="Litt A."/>
        </authorList>
    </citation>
    <scope>NUCLEOTIDE SEQUENCE [LARGE SCALE GENOMIC DNA]</scope>
    <source>
        <strain evidence="1">AR-01</strain>
    </source>
</reference>
<keyword evidence="2" id="KW-1185">Reference proteome</keyword>
<name>A0ABS8VHC3_DATST</name>
<evidence type="ECO:0000313" key="1">
    <source>
        <dbReference type="EMBL" id="MCD9645667.1"/>
    </source>
</evidence>
<gene>
    <name evidence="1" type="ORF">HAX54_034731</name>
</gene>
<accession>A0ABS8VHC3</accession>
<comment type="caution">
    <text evidence="1">The sequence shown here is derived from an EMBL/GenBank/DDBJ whole genome shotgun (WGS) entry which is preliminary data.</text>
</comment>
<evidence type="ECO:0000313" key="2">
    <source>
        <dbReference type="Proteomes" id="UP000823775"/>
    </source>
</evidence>
<dbReference type="EMBL" id="JACEIK010004497">
    <property type="protein sequence ID" value="MCD9645667.1"/>
    <property type="molecule type" value="Genomic_DNA"/>
</dbReference>
<protein>
    <submittedName>
        <fullName evidence="1">Uncharacterized protein</fullName>
    </submittedName>
</protein>
<proteinExistence type="predicted"/>
<sequence length="152" mass="17178">MRGMPGCWCLWLRGEKERRQRGVRKSESDGGSFVWSEKVCSVMEWKREDAGWSWYGVVLVASAGEERERGGCAIEVEVGWWFSGSEVEEGNLGAAAGRKGKMMVRLKRRKRRQGCYLAEAGSGEVRLSGFTGEDESTRRERRLLLLKVRGGK</sequence>
<dbReference type="Proteomes" id="UP000823775">
    <property type="component" value="Unassembled WGS sequence"/>
</dbReference>